<name>A0A1Y6BSV1_9NEIS</name>
<organism evidence="1 2">
    <name type="scientific">Pseudogulbenkiania subflava DSM 22618</name>
    <dbReference type="NCBI Taxonomy" id="1123014"/>
    <lineage>
        <taxon>Bacteria</taxon>
        <taxon>Pseudomonadati</taxon>
        <taxon>Pseudomonadota</taxon>
        <taxon>Betaproteobacteria</taxon>
        <taxon>Neisseriales</taxon>
        <taxon>Chromobacteriaceae</taxon>
        <taxon>Pseudogulbenkiania</taxon>
    </lineage>
</organism>
<dbReference type="Pfam" id="PF14539">
    <property type="entry name" value="DUF4442"/>
    <property type="match status" value="1"/>
</dbReference>
<dbReference type="AlphaFoldDB" id="A0A1Y6BSV1"/>
<gene>
    <name evidence="1" type="ORF">SAMN02745746_01807</name>
</gene>
<dbReference type="EMBL" id="FXAG01000008">
    <property type="protein sequence ID" value="SMF19654.1"/>
    <property type="molecule type" value="Genomic_DNA"/>
</dbReference>
<accession>A0A1Y6BSV1</accession>
<keyword evidence="2" id="KW-1185">Reference proteome</keyword>
<dbReference type="Proteomes" id="UP000192920">
    <property type="component" value="Unassembled WGS sequence"/>
</dbReference>
<reference evidence="2" key="1">
    <citation type="submission" date="2017-04" db="EMBL/GenBank/DDBJ databases">
        <authorList>
            <person name="Varghese N."/>
            <person name="Submissions S."/>
        </authorList>
    </citation>
    <scope>NUCLEOTIDE SEQUENCE [LARGE SCALE GENOMIC DNA]</scope>
    <source>
        <strain evidence="2">DSM 22618</strain>
    </source>
</reference>
<evidence type="ECO:0000313" key="1">
    <source>
        <dbReference type="EMBL" id="SMF19654.1"/>
    </source>
</evidence>
<dbReference type="RefSeq" id="WP_085276092.1">
    <property type="nucleotide sequence ID" value="NZ_FXAG01000008.1"/>
</dbReference>
<dbReference type="STRING" id="1123014.SAMN02745746_01807"/>
<dbReference type="SUPFAM" id="SSF54637">
    <property type="entry name" value="Thioesterase/thiol ester dehydrase-isomerase"/>
    <property type="match status" value="1"/>
</dbReference>
<protein>
    <submittedName>
        <fullName evidence="1">Acyl-coenzyme A thioesterase PaaI, contains HGG motif</fullName>
    </submittedName>
</protein>
<evidence type="ECO:0000313" key="2">
    <source>
        <dbReference type="Proteomes" id="UP000192920"/>
    </source>
</evidence>
<dbReference type="InterPro" id="IPR027961">
    <property type="entry name" value="DUF4442"/>
</dbReference>
<dbReference type="InterPro" id="IPR029069">
    <property type="entry name" value="HotDog_dom_sf"/>
</dbReference>
<proteinExistence type="predicted"/>
<dbReference type="Gene3D" id="3.10.129.10">
    <property type="entry name" value="Hotdog Thioesterase"/>
    <property type="match status" value="1"/>
</dbReference>
<sequence>MKASPRLVKAIINLWPPFLGAGIRVSRIAPDWREVDVSLRLGLTNRNYVGVHFGGSLYAMTDPFFMLMLMNCLGRDYYVWDRAGRIDYLKPGRGRVSARFRLDEVQLAEIRHHTAGGEKYLPELTVDVVDHGGDVVAKVHKTLYVRRKKDRR</sequence>